<dbReference type="HAMAP" id="MF_02081">
    <property type="entry name" value="MrdA_transpept"/>
    <property type="match status" value="1"/>
</dbReference>
<keyword evidence="10 14" id="KW-0573">Peptidoglycan synthesis</keyword>
<dbReference type="GO" id="GO:0008658">
    <property type="term" value="F:penicillin binding"/>
    <property type="evidence" value="ECO:0007669"/>
    <property type="project" value="UniProtKB-UniRule"/>
</dbReference>
<protein>
    <recommendedName>
        <fullName evidence="14">Peptidoglycan D,D-transpeptidase MrdA</fullName>
        <ecNumber evidence="14">3.4.16.4</ecNumber>
    </recommendedName>
    <alternativeName>
        <fullName evidence="14">Penicillin-binding protein 2</fullName>
        <shortName evidence="14">PBP-2</shortName>
    </alternativeName>
</protein>
<dbReference type="InterPro" id="IPR012338">
    <property type="entry name" value="Beta-lactam/transpept-like"/>
</dbReference>
<dbReference type="Pfam" id="PF00905">
    <property type="entry name" value="Transpeptidase"/>
    <property type="match status" value="1"/>
</dbReference>
<dbReference type="GO" id="GO:0006508">
    <property type="term" value="P:proteolysis"/>
    <property type="evidence" value="ECO:0007669"/>
    <property type="project" value="UniProtKB-KW"/>
</dbReference>
<keyword evidence="6 14" id="KW-0645">Protease</keyword>
<keyword evidence="8 14" id="KW-0378">Hydrolase</keyword>
<gene>
    <name evidence="14" type="primary">mrdA</name>
    <name evidence="17" type="ORF">EV699_12248</name>
</gene>
<evidence type="ECO:0000313" key="17">
    <source>
        <dbReference type="EMBL" id="TCO78880.1"/>
    </source>
</evidence>
<feature type="domain" description="Penicillin-binding protein dimerisation" evidence="16">
    <location>
        <begin position="68"/>
        <end position="242"/>
    </location>
</feature>
<evidence type="ECO:0000256" key="4">
    <source>
        <dbReference type="ARBA" id="ARBA00022519"/>
    </source>
</evidence>
<evidence type="ECO:0000256" key="13">
    <source>
        <dbReference type="ARBA" id="ARBA00023316"/>
    </source>
</evidence>
<dbReference type="GO" id="GO:0005886">
    <property type="term" value="C:plasma membrane"/>
    <property type="evidence" value="ECO:0007669"/>
    <property type="project" value="UniProtKB-SubCell"/>
</dbReference>
<comment type="function">
    <text evidence="14">Catalyzes cross-linking of the peptidoglycan cell wall.</text>
</comment>
<keyword evidence="4 14" id="KW-0997">Cell inner membrane</keyword>
<keyword evidence="11 14" id="KW-1133">Transmembrane helix</keyword>
<evidence type="ECO:0000256" key="12">
    <source>
        <dbReference type="ARBA" id="ARBA00023136"/>
    </source>
</evidence>
<evidence type="ECO:0000256" key="5">
    <source>
        <dbReference type="ARBA" id="ARBA00022645"/>
    </source>
</evidence>
<evidence type="ECO:0000256" key="9">
    <source>
        <dbReference type="ARBA" id="ARBA00022960"/>
    </source>
</evidence>
<evidence type="ECO:0000259" key="15">
    <source>
        <dbReference type="Pfam" id="PF00905"/>
    </source>
</evidence>
<sequence length="625" mass="68951">MPLRARVADLRQTNLAARRLFIGRALVAALVVLLAFLGVTARMAYLQVLNHEHFSLLSDQNRVRLVPLPPTRGQIFDRKGVLLAGNLTSFHLDITPEQVGGHAAMDALLEDLRGLIELSDGEIARFKRLVRRSSRSIGVPLRFNLTEDEMARVAVNQFRLPGVDVRNDLTRVYPQGQHLAHVVGYVGRIDEAELARLDPADYSGSSHIGKIGVERSYEELLRGKVGWQQVETNAQGRVIRVLESTPPVAGRNIYLSIDSHVQRVAEQVLIDAGFLGAIVAIDPRNGEVIAMASNPGYDPNPFVNGIDAKSFKALNTSPDRPLFNRALRGMYPPGSTVKPFYGLAGVELKERERYSATFCPGYFQLPGQEHKFRDWRRGGHGRVDLDRAITESCDVYYYQLALDLGIERMHDFMSQFGFGRLTGIDLRGEKSGLMPSPAWKRRTYNQAWFPGDTISAGIGQGYVLTTPLQLANATAALAMGGKHFQPRVVHALEDQATRTTTVLQPQPLPPIPVVERRNWDAVVAFMTHVVHTERGTAFRAMGRGAQYRIAAKTGTAQVFTLGQNEKYDASRLKDELLDHALFIAFAPAEAPRIAIAVIAENGGHGGSVAAPLAKQVMDAYLEAYP</sequence>
<keyword evidence="7 14" id="KW-0812">Transmembrane</keyword>
<evidence type="ECO:0000259" key="16">
    <source>
        <dbReference type="Pfam" id="PF03717"/>
    </source>
</evidence>
<organism evidence="17 18">
    <name type="scientific">Plasticicumulans lactativorans</name>
    <dbReference type="NCBI Taxonomy" id="1133106"/>
    <lineage>
        <taxon>Bacteria</taxon>
        <taxon>Pseudomonadati</taxon>
        <taxon>Pseudomonadota</taxon>
        <taxon>Gammaproteobacteria</taxon>
        <taxon>Candidatus Competibacteraceae</taxon>
        <taxon>Plasticicumulans</taxon>
    </lineage>
</organism>
<feature type="active site" description="Acyl-ester intermediate" evidence="14">
    <location>
        <position position="335"/>
    </location>
</feature>
<dbReference type="OrthoDB" id="9766847at2"/>
<dbReference type="AlphaFoldDB" id="A0A4V2SCC7"/>
<feature type="domain" description="Penicillin-binding protein transpeptidase" evidence="15">
    <location>
        <begin position="276"/>
        <end position="618"/>
    </location>
</feature>
<dbReference type="GO" id="GO:0071555">
    <property type="term" value="P:cell wall organization"/>
    <property type="evidence" value="ECO:0007669"/>
    <property type="project" value="UniProtKB-KW"/>
</dbReference>
<comment type="caution">
    <text evidence="14">Lacks conserved residue(s) required for the propagation of feature annotation.</text>
</comment>
<name>A0A4V2SCC7_9GAMM</name>
<dbReference type="GO" id="GO:0008360">
    <property type="term" value="P:regulation of cell shape"/>
    <property type="evidence" value="ECO:0007669"/>
    <property type="project" value="UniProtKB-KW"/>
</dbReference>
<evidence type="ECO:0000256" key="7">
    <source>
        <dbReference type="ARBA" id="ARBA00022692"/>
    </source>
</evidence>
<dbReference type="InterPro" id="IPR017790">
    <property type="entry name" value="Penicillin-binding_protein_2"/>
</dbReference>
<dbReference type="InterPro" id="IPR036138">
    <property type="entry name" value="PBP_dimer_sf"/>
</dbReference>
<keyword evidence="5 14" id="KW-0121">Carboxypeptidase</keyword>
<evidence type="ECO:0000256" key="6">
    <source>
        <dbReference type="ARBA" id="ARBA00022670"/>
    </source>
</evidence>
<proteinExistence type="inferred from homology"/>
<dbReference type="EC" id="3.4.16.4" evidence="14"/>
<evidence type="ECO:0000313" key="18">
    <source>
        <dbReference type="Proteomes" id="UP000295765"/>
    </source>
</evidence>
<dbReference type="Gene3D" id="3.90.1310.10">
    <property type="entry name" value="Penicillin-binding protein 2a (Domain 2)"/>
    <property type="match status" value="1"/>
</dbReference>
<dbReference type="InterPro" id="IPR001460">
    <property type="entry name" value="PCN-bd_Tpept"/>
</dbReference>
<evidence type="ECO:0000256" key="3">
    <source>
        <dbReference type="ARBA" id="ARBA00022475"/>
    </source>
</evidence>
<comment type="caution">
    <text evidence="17">The sequence shown here is derived from an EMBL/GenBank/DDBJ whole genome shotgun (WGS) entry which is preliminary data.</text>
</comment>
<comment type="catalytic activity">
    <reaction evidence="14">
        <text>Preferential cleavage: (Ac)2-L-Lys-D-Ala-|-D-Ala. Also transpeptidation of peptidyl-alanyl moieties that are N-acyl substituents of D-alanine.</text>
        <dbReference type="EC" id="3.4.16.4"/>
    </reaction>
</comment>
<evidence type="ECO:0000256" key="8">
    <source>
        <dbReference type="ARBA" id="ARBA00022801"/>
    </source>
</evidence>
<dbReference type="UniPathway" id="UPA00219"/>
<comment type="subcellular location">
    <subcellularLocation>
        <location evidence="14">Cell inner membrane</location>
        <topology evidence="14">Single-pass membrane protein</topology>
    </subcellularLocation>
    <subcellularLocation>
        <location evidence="2">Cell membrane</location>
    </subcellularLocation>
    <subcellularLocation>
        <location evidence="1">Membrane</location>
        <topology evidence="1">Single-pass membrane protein</topology>
    </subcellularLocation>
</comment>
<dbReference type="Pfam" id="PF03717">
    <property type="entry name" value="PBP_dimer"/>
    <property type="match status" value="1"/>
</dbReference>
<keyword evidence="18" id="KW-1185">Reference proteome</keyword>
<dbReference type="NCBIfam" id="TIGR03423">
    <property type="entry name" value="pbp2_mrdA"/>
    <property type="match status" value="1"/>
</dbReference>
<keyword evidence="3 14" id="KW-1003">Cell membrane</keyword>
<dbReference type="PANTHER" id="PTHR30627">
    <property type="entry name" value="PEPTIDOGLYCAN D,D-TRANSPEPTIDASE"/>
    <property type="match status" value="1"/>
</dbReference>
<evidence type="ECO:0000256" key="2">
    <source>
        <dbReference type="ARBA" id="ARBA00004236"/>
    </source>
</evidence>
<evidence type="ECO:0000256" key="11">
    <source>
        <dbReference type="ARBA" id="ARBA00022989"/>
    </source>
</evidence>
<dbReference type="Gene3D" id="3.30.1390.30">
    <property type="entry name" value="Penicillin-binding protein 2a, domain 3"/>
    <property type="match status" value="1"/>
</dbReference>
<evidence type="ECO:0000256" key="10">
    <source>
        <dbReference type="ARBA" id="ARBA00022984"/>
    </source>
</evidence>
<feature type="transmembrane region" description="Helical" evidence="14">
    <location>
        <begin position="21"/>
        <end position="45"/>
    </location>
</feature>
<dbReference type="InterPro" id="IPR050515">
    <property type="entry name" value="Beta-lactam/transpept"/>
</dbReference>
<dbReference type="GO" id="GO:0009252">
    <property type="term" value="P:peptidoglycan biosynthetic process"/>
    <property type="evidence" value="ECO:0007669"/>
    <property type="project" value="UniProtKB-UniRule"/>
</dbReference>
<dbReference type="GO" id="GO:0009002">
    <property type="term" value="F:serine-type D-Ala-D-Ala carboxypeptidase activity"/>
    <property type="evidence" value="ECO:0007669"/>
    <property type="project" value="UniProtKB-UniRule"/>
</dbReference>
<comment type="pathway">
    <text evidence="14">Cell wall biogenesis; peptidoglycan biosynthesis.</text>
</comment>
<comment type="similarity">
    <text evidence="14">Belongs to the transpeptidase family. MrdA subfamily.</text>
</comment>
<dbReference type="SUPFAM" id="SSF56601">
    <property type="entry name" value="beta-lactamase/transpeptidase-like"/>
    <property type="match status" value="1"/>
</dbReference>
<dbReference type="Proteomes" id="UP000295765">
    <property type="component" value="Unassembled WGS sequence"/>
</dbReference>
<keyword evidence="9 14" id="KW-0133">Cell shape</keyword>
<evidence type="ECO:0000256" key="1">
    <source>
        <dbReference type="ARBA" id="ARBA00004167"/>
    </source>
</evidence>
<keyword evidence="12 14" id="KW-0472">Membrane</keyword>
<dbReference type="Gene3D" id="3.40.710.10">
    <property type="entry name" value="DD-peptidase/beta-lactamase superfamily"/>
    <property type="match status" value="1"/>
</dbReference>
<dbReference type="EMBL" id="SLWY01000022">
    <property type="protein sequence ID" value="TCO78880.1"/>
    <property type="molecule type" value="Genomic_DNA"/>
</dbReference>
<dbReference type="InterPro" id="IPR005311">
    <property type="entry name" value="PBP_dimer"/>
</dbReference>
<reference evidence="17 18" key="1">
    <citation type="submission" date="2019-03" db="EMBL/GenBank/DDBJ databases">
        <title>Genomic Encyclopedia of Type Strains, Phase IV (KMG-IV): sequencing the most valuable type-strain genomes for metagenomic binning, comparative biology and taxonomic classification.</title>
        <authorList>
            <person name="Goeker M."/>
        </authorList>
    </citation>
    <scope>NUCLEOTIDE SEQUENCE [LARGE SCALE GENOMIC DNA]</scope>
    <source>
        <strain evidence="17 18">DSM 25287</strain>
    </source>
</reference>
<keyword evidence="13 14" id="KW-0961">Cell wall biogenesis/degradation</keyword>
<evidence type="ECO:0000256" key="14">
    <source>
        <dbReference type="HAMAP-Rule" id="MF_02081"/>
    </source>
</evidence>
<accession>A0A4V2SCC7</accession>
<dbReference type="PANTHER" id="PTHR30627:SF2">
    <property type="entry name" value="PEPTIDOGLYCAN D,D-TRANSPEPTIDASE MRDA"/>
    <property type="match status" value="1"/>
</dbReference>
<dbReference type="RefSeq" id="WP_132545082.1">
    <property type="nucleotide sequence ID" value="NZ_SLWY01000022.1"/>
</dbReference>
<dbReference type="GO" id="GO:0071972">
    <property type="term" value="F:peptidoglycan L,D-transpeptidase activity"/>
    <property type="evidence" value="ECO:0007669"/>
    <property type="project" value="TreeGrafter"/>
</dbReference>
<dbReference type="SUPFAM" id="SSF56519">
    <property type="entry name" value="Penicillin binding protein dimerisation domain"/>
    <property type="match status" value="1"/>
</dbReference>